<dbReference type="InterPro" id="IPR018060">
    <property type="entry name" value="HTH_AraC"/>
</dbReference>
<evidence type="ECO:0000256" key="3">
    <source>
        <dbReference type="ARBA" id="ARBA00023163"/>
    </source>
</evidence>
<dbReference type="PANTHER" id="PTHR46796:SF7">
    <property type="entry name" value="ARAC FAMILY TRANSCRIPTIONAL REGULATOR"/>
    <property type="match status" value="1"/>
</dbReference>
<keyword evidence="1" id="KW-0805">Transcription regulation</keyword>
<dbReference type="Pfam" id="PF12833">
    <property type="entry name" value="HTH_18"/>
    <property type="match status" value="1"/>
</dbReference>
<sequence length="279" mass="30623">MDRLSTLLSLFGVRANLFYSGELCGVSAFDGNDQRGHIHLLQAGEMRLEISGQPTQVLTEPSLIFVPRPSRHRLISGDAGVANLQCASLQFAGGVNNPLAASLPDLIVMPLVELPMLTDTLNWLFKEAAADQCGRQAALDRLFELVVIQLFRHLLDHQQLKSGLIAGLADPRLARSLVKIHEDPQHPWSIAELAVVCNMSRASYAAHFKNTVGQTPAEYLLSWRISLAQKLLREGRPIALISDQVGYESSSALARAFRRRTGLNPRDWMKSVSADGVPA</sequence>
<evidence type="ECO:0000313" key="6">
    <source>
        <dbReference type="EMBL" id="PBJ92233.1"/>
    </source>
</evidence>
<comment type="caution">
    <text evidence="6">The sequence shown here is derived from an EMBL/GenBank/DDBJ whole genome shotgun (WGS) entry which is preliminary data.</text>
</comment>
<name>A0A2A3LWP7_PSEDL</name>
<dbReference type="InterPro" id="IPR009057">
    <property type="entry name" value="Homeodomain-like_sf"/>
</dbReference>
<evidence type="ECO:0000256" key="1">
    <source>
        <dbReference type="ARBA" id="ARBA00023015"/>
    </source>
</evidence>
<dbReference type="AlphaFoldDB" id="A0A2A3LWP7"/>
<dbReference type="RefSeq" id="WP_054894529.1">
    <property type="nucleotide sequence ID" value="NZ_NTME01000057.1"/>
</dbReference>
<dbReference type="Gene3D" id="1.10.10.60">
    <property type="entry name" value="Homeodomain-like"/>
    <property type="match status" value="2"/>
</dbReference>
<comment type="function">
    <text evidence="4">Regulatory protein of the TOL plasmid xyl operons. XylS activates the xylXYZLTEGFJQKIH operon required for the degradation of toluene, m-xylene and p-xylene.</text>
</comment>
<dbReference type="SUPFAM" id="SSF46689">
    <property type="entry name" value="Homeodomain-like"/>
    <property type="match status" value="2"/>
</dbReference>
<dbReference type="EMBL" id="NTME01000057">
    <property type="protein sequence ID" value="PBJ92233.1"/>
    <property type="molecule type" value="Genomic_DNA"/>
</dbReference>
<keyword evidence="3" id="KW-0804">Transcription</keyword>
<evidence type="ECO:0000259" key="5">
    <source>
        <dbReference type="PROSITE" id="PS01124"/>
    </source>
</evidence>
<dbReference type="PANTHER" id="PTHR46796">
    <property type="entry name" value="HTH-TYPE TRANSCRIPTIONAL ACTIVATOR RHAS-RELATED"/>
    <property type="match status" value="1"/>
</dbReference>
<feature type="domain" description="HTH araC/xylS-type" evidence="5">
    <location>
        <begin position="174"/>
        <end position="271"/>
    </location>
</feature>
<reference evidence="6 7" key="1">
    <citation type="submission" date="2017-09" db="EMBL/GenBank/DDBJ databases">
        <authorList>
            <person name="Ehlers B."/>
            <person name="Leendertz F.H."/>
        </authorList>
    </citation>
    <scope>NUCLEOTIDE SEQUENCE [LARGE SCALE GENOMIC DNA]</scope>
    <source>
        <strain evidence="6 7">DJ-1</strain>
    </source>
</reference>
<dbReference type="GO" id="GO:0043565">
    <property type="term" value="F:sequence-specific DNA binding"/>
    <property type="evidence" value="ECO:0007669"/>
    <property type="project" value="InterPro"/>
</dbReference>
<dbReference type="InterPro" id="IPR032783">
    <property type="entry name" value="AraC_lig"/>
</dbReference>
<dbReference type="PROSITE" id="PS01124">
    <property type="entry name" value="HTH_ARAC_FAMILY_2"/>
    <property type="match status" value="1"/>
</dbReference>
<proteinExistence type="predicted"/>
<protein>
    <submittedName>
        <fullName evidence="6">AraC family transcriptional regulator</fullName>
    </submittedName>
</protein>
<keyword evidence="2" id="KW-0238">DNA-binding</keyword>
<dbReference type="GO" id="GO:0003700">
    <property type="term" value="F:DNA-binding transcription factor activity"/>
    <property type="evidence" value="ECO:0007669"/>
    <property type="project" value="InterPro"/>
</dbReference>
<dbReference type="Proteomes" id="UP000218102">
    <property type="component" value="Unassembled WGS sequence"/>
</dbReference>
<evidence type="ECO:0000256" key="2">
    <source>
        <dbReference type="ARBA" id="ARBA00023125"/>
    </source>
</evidence>
<evidence type="ECO:0000313" key="7">
    <source>
        <dbReference type="Proteomes" id="UP000218102"/>
    </source>
</evidence>
<dbReference type="Pfam" id="PF12852">
    <property type="entry name" value="Cupin_6"/>
    <property type="match status" value="1"/>
</dbReference>
<dbReference type="SMART" id="SM00342">
    <property type="entry name" value="HTH_ARAC"/>
    <property type="match status" value="1"/>
</dbReference>
<dbReference type="InterPro" id="IPR050204">
    <property type="entry name" value="AraC_XylS_family_regulators"/>
</dbReference>
<accession>A0A2A3LWP7</accession>
<organism evidence="6 7">
    <name type="scientific">Pseudomonas plecoglossicida</name>
    <dbReference type="NCBI Taxonomy" id="70775"/>
    <lineage>
        <taxon>Bacteria</taxon>
        <taxon>Pseudomonadati</taxon>
        <taxon>Pseudomonadota</taxon>
        <taxon>Gammaproteobacteria</taxon>
        <taxon>Pseudomonadales</taxon>
        <taxon>Pseudomonadaceae</taxon>
        <taxon>Pseudomonas</taxon>
    </lineage>
</organism>
<evidence type="ECO:0000256" key="4">
    <source>
        <dbReference type="ARBA" id="ARBA00037345"/>
    </source>
</evidence>
<gene>
    <name evidence="6" type="ORF">CMV24_28135</name>
</gene>